<gene>
    <name evidence="2" type="ORF">Mucpa_1724</name>
</gene>
<dbReference type="Proteomes" id="UP000002774">
    <property type="component" value="Chromosome"/>
</dbReference>
<evidence type="ECO:0000313" key="3">
    <source>
        <dbReference type="Proteomes" id="UP000002774"/>
    </source>
</evidence>
<sequence>MLKQLSNNKKCSFCYFLLWSLMFFAMGMALSCSDKKVKNSAINISRIEIDTAKIDTLTLQQVVTAFGKPTGDTVFTLATPLPEFRISIYNRISKTGRYSPFIKIRELSFTQSNNRHLYIWYRYEKESWVF</sequence>
<dbReference type="AlphaFoldDB" id="H1Y8G1"/>
<evidence type="ECO:0000256" key="1">
    <source>
        <dbReference type="SAM" id="Phobius"/>
    </source>
</evidence>
<evidence type="ECO:0000313" key="2">
    <source>
        <dbReference type="EMBL" id="EHQ25879.1"/>
    </source>
</evidence>
<dbReference type="HOGENOM" id="CLU_1935672_0_0_10"/>
<feature type="transmembrane region" description="Helical" evidence="1">
    <location>
        <begin position="12"/>
        <end position="30"/>
    </location>
</feature>
<protein>
    <recommendedName>
        <fullName evidence="4">Lipoprotein</fullName>
    </recommendedName>
</protein>
<organism evidence="2 3">
    <name type="scientific">Mucilaginibacter paludis DSM 18603</name>
    <dbReference type="NCBI Taxonomy" id="714943"/>
    <lineage>
        <taxon>Bacteria</taxon>
        <taxon>Pseudomonadati</taxon>
        <taxon>Bacteroidota</taxon>
        <taxon>Sphingobacteriia</taxon>
        <taxon>Sphingobacteriales</taxon>
        <taxon>Sphingobacteriaceae</taxon>
        <taxon>Mucilaginibacter</taxon>
    </lineage>
</organism>
<dbReference type="PROSITE" id="PS51257">
    <property type="entry name" value="PROKAR_LIPOPROTEIN"/>
    <property type="match status" value="1"/>
</dbReference>
<proteinExistence type="predicted"/>
<dbReference type="OrthoDB" id="1453808at2"/>
<dbReference type="STRING" id="714943.Mucpa_1724"/>
<keyword evidence="1" id="KW-0812">Transmembrane</keyword>
<keyword evidence="3" id="KW-1185">Reference proteome</keyword>
<keyword evidence="1" id="KW-1133">Transmembrane helix</keyword>
<keyword evidence="1" id="KW-0472">Membrane</keyword>
<evidence type="ECO:0008006" key="4">
    <source>
        <dbReference type="Google" id="ProtNLM"/>
    </source>
</evidence>
<reference evidence="2" key="1">
    <citation type="submission" date="2011-09" db="EMBL/GenBank/DDBJ databases">
        <title>The permanent draft genome of Mucilaginibacter paludis DSM 18603.</title>
        <authorList>
            <consortium name="US DOE Joint Genome Institute (JGI-PGF)"/>
            <person name="Lucas S."/>
            <person name="Han J."/>
            <person name="Lapidus A."/>
            <person name="Bruce D."/>
            <person name="Goodwin L."/>
            <person name="Pitluck S."/>
            <person name="Peters L."/>
            <person name="Kyrpides N."/>
            <person name="Mavromatis K."/>
            <person name="Ivanova N."/>
            <person name="Mikhailova N."/>
            <person name="Held B."/>
            <person name="Detter J.C."/>
            <person name="Tapia R."/>
            <person name="Han C."/>
            <person name="Land M."/>
            <person name="Hauser L."/>
            <person name="Markowitz V."/>
            <person name="Cheng J.-F."/>
            <person name="Hugenholtz P."/>
            <person name="Woyke T."/>
            <person name="Wu D."/>
            <person name="Tindall B."/>
            <person name="Brambilla E."/>
            <person name="Klenk H.-P."/>
            <person name="Eisen J.A."/>
        </authorList>
    </citation>
    <scope>NUCLEOTIDE SEQUENCE [LARGE SCALE GENOMIC DNA]</scope>
    <source>
        <strain evidence="2">DSM 18603</strain>
    </source>
</reference>
<name>H1Y8G1_9SPHI</name>
<dbReference type="RefSeq" id="WP_008505765.1">
    <property type="nucleotide sequence ID" value="NZ_CM001403.1"/>
</dbReference>
<accession>H1Y8G1</accession>
<dbReference type="EMBL" id="CM001403">
    <property type="protein sequence ID" value="EHQ25879.1"/>
    <property type="molecule type" value="Genomic_DNA"/>
</dbReference>